<comment type="caution">
    <text evidence="2">The sequence shown here is derived from an EMBL/GenBank/DDBJ whole genome shotgun (WGS) entry which is preliminary data.</text>
</comment>
<keyword evidence="1" id="KW-0812">Transmembrane</keyword>
<dbReference type="EMBL" id="CALBWS010000040">
    <property type="protein sequence ID" value="CAH2717178.1"/>
    <property type="molecule type" value="Genomic_DNA"/>
</dbReference>
<name>A0ABM9EY38_9BACI</name>
<keyword evidence="3" id="KW-1185">Reference proteome</keyword>
<evidence type="ECO:0000313" key="3">
    <source>
        <dbReference type="Proteomes" id="UP000838308"/>
    </source>
</evidence>
<evidence type="ECO:0000313" key="2">
    <source>
        <dbReference type="EMBL" id="CAH2717178.1"/>
    </source>
</evidence>
<gene>
    <name evidence="2" type="ORF">BACCIP111895_04368</name>
</gene>
<proteinExistence type="predicted"/>
<keyword evidence="1" id="KW-1133">Transmembrane helix</keyword>
<organism evidence="2 3">
    <name type="scientific">Neobacillus rhizosphaerae</name>
    <dbReference type="NCBI Taxonomy" id="2880965"/>
    <lineage>
        <taxon>Bacteria</taxon>
        <taxon>Bacillati</taxon>
        <taxon>Bacillota</taxon>
        <taxon>Bacilli</taxon>
        <taxon>Bacillales</taxon>
        <taxon>Bacillaceae</taxon>
        <taxon>Neobacillus</taxon>
    </lineage>
</organism>
<protein>
    <recommendedName>
        <fullName evidence="4">Zinc-finger domain-containing protein</fullName>
    </recommendedName>
</protein>
<accession>A0ABM9EY38</accession>
<evidence type="ECO:0008006" key="4">
    <source>
        <dbReference type="Google" id="ProtNLM"/>
    </source>
</evidence>
<evidence type="ECO:0000256" key="1">
    <source>
        <dbReference type="SAM" id="Phobius"/>
    </source>
</evidence>
<feature type="transmembrane region" description="Helical" evidence="1">
    <location>
        <begin position="114"/>
        <end position="133"/>
    </location>
</feature>
<dbReference type="Proteomes" id="UP000838308">
    <property type="component" value="Unassembled WGS sequence"/>
</dbReference>
<sequence>MKHYLYDDWLQYVKNELNDQDREKLESHLYTCDQCLDQYLQAMAENESSLPILTNESGFTDFVMAEVAKQKVSLEHVETQMSPKLEVVSKETAGEQSKPIGKANQKKPFYQQAVFHYLLAAVATILLTFSGAFKSIAIYANSLESPQVQEKKPSMTEGVINKTFAWMDSLEKKEADKK</sequence>
<reference evidence="2" key="1">
    <citation type="submission" date="2022-04" db="EMBL/GenBank/DDBJ databases">
        <authorList>
            <person name="Criscuolo A."/>
        </authorList>
    </citation>
    <scope>NUCLEOTIDE SEQUENCE</scope>
    <source>
        <strain evidence="2">CIP111895</strain>
    </source>
</reference>
<keyword evidence="1" id="KW-0472">Membrane</keyword>
<dbReference type="RefSeq" id="WP_248737405.1">
    <property type="nucleotide sequence ID" value="NZ_CALBWS010000040.1"/>
</dbReference>